<dbReference type="Proteomes" id="UP000037800">
    <property type="component" value="Unassembled WGS sequence"/>
</dbReference>
<sequence>MEVVNKKRIFFIVLLLILVIGSFIFVYKNTYEATTANGQETKIFVFNDVSYDIYNFELFSGESIGKENNTLKYKNIIDNGKITKMINYYPNGNIKAELILKDDEIVFYTSRYENGNLHFMIPLVNKKYNGNIIVYYENGKIALQGNLKDGEIIDYFYIFQRNGMLKYKYNNYEVLKVNEDNLLLEPIKIESEIQEFKICLSQLMKIEDYNIKE</sequence>
<dbReference type="Gene3D" id="3.90.930.1">
    <property type="match status" value="1"/>
</dbReference>
<organism evidence="2 3">
    <name type="scientific">Helicobacter pullorum</name>
    <dbReference type="NCBI Taxonomy" id="35818"/>
    <lineage>
        <taxon>Bacteria</taxon>
        <taxon>Pseudomonadati</taxon>
        <taxon>Campylobacterota</taxon>
        <taxon>Epsilonproteobacteria</taxon>
        <taxon>Campylobacterales</taxon>
        <taxon>Helicobacteraceae</taxon>
        <taxon>Helicobacter</taxon>
    </lineage>
</organism>
<reference evidence="2 3" key="1">
    <citation type="submission" date="2014-06" db="EMBL/GenBank/DDBJ databases">
        <title>Helicobacter pullorum isolates in fresh chicken meat - phenotypic and genotypic features.</title>
        <authorList>
            <person name="Borges V."/>
            <person name="Santos A."/>
            <person name="Correia C.B."/>
            <person name="Saraiva M."/>
            <person name="Menard A."/>
            <person name="Vieira L."/>
            <person name="Sampaio D.A."/>
            <person name="Gomes J.P."/>
            <person name="Oleastro M."/>
        </authorList>
    </citation>
    <scope>NUCLEOTIDE SEQUENCE [LARGE SCALE GENOMIC DNA]</scope>
    <source>
        <strain evidence="2 3">229336/12</strain>
    </source>
</reference>
<dbReference type="EMBL" id="JNUR01000001">
    <property type="protein sequence ID" value="KPH51553.1"/>
    <property type="molecule type" value="Genomic_DNA"/>
</dbReference>
<evidence type="ECO:0008006" key="4">
    <source>
        <dbReference type="Google" id="ProtNLM"/>
    </source>
</evidence>
<accession>A0AAW3J4R3</accession>
<keyword evidence="1" id="KW-0472">Membrane</keyword>
<protein>
    <recommendedName>
        <fullName evidence="4">MORN repeat variant</fullName>
    </recommendedName>
</protein>
<evidence type="ECO:0000313" key="3">
    <source>
        <dbReference type="Proteomes" id="UP000037800"/>
    </source>
</evidence>
<evidence type="ECO:0000256" key="1">
    <source>
        <dbReference type="SAM" id="Phobius"/>
    </source>
</evidence>
<keyword evidence="1" id="KW-1133">Transmembrane helix</keyword>
<comment type="caution">
    <text evidence="2">The sequence shown here is derived from an EMBL/GenBank/DDBJ whole genome shotgun (WGS) entry which is preliminary data.</text>
</comment>
<gene>
    <name evidence="2" type="ORF">HPU229336_00115</name>
</gene>
<dbReference type="RefSeq" id="WP_005020452.1">
    <property type="nucleotide sequence ID" value="NZ_CABKNZ010000044.1"/>
</dbReference>
<name>A0AAW3J4R3_9HELI</name>
<feature type="transmembrane region" description="Helical" evidence="1">
    <location>
        <begin position="9"/>
        <end position="27"/>
    </location>
</feature>
<dbReference type="AlphaFoldDB" id="A0AAW3J4R3"/>
<keyword evidence="1" id="KW-0812">Transmembrane</keyword>
<proteinExistence type="predicted"/>
<evidence type="ECO:0000313" key="2">
    <source>
        <dbReference type="EMBL" id="KPH51553.1"/>
    </source>
</evidence>
<dbReference type="SUPFAM" id="SSF82185">
    <property type="entry name" value="Histone H3 K4-specific methyltransferase SET7/9 N-terminal domain"/>
    <property type="match status" value="1"/>
</dbReference>